<dbReference type="GeneID" id="92034320"/>
<sequence>MKRIFNDRTVVEREVVVLGVPDISKGFADVLDGLVCGVEIKACNGIALFKICAAQLGVARVVGKSGCLGGHCAHDQPRILASAILDAKAVVVAFPLRMVDRTLRAVLPVVTRSVGAVAVVNGNDLIRHHGIVVRVFVWQTLKGATRKRPDPASTVLRATAFPPVFVIAGGIALVEHKLEAFLAELRVLRSRPSSIVVVPAETLDIFAFAGGIAVAPELDLDIDWILIGFTPLLRELLVSVVSRIGPGCACPIDGSVSAVEVEVILRKSLLGLDTVQTRR</sequence>
<protein>
    <submittedName>
        <fullName evidence="1">Uncharacterized protein</fullName>
    </submittedName>
</protein>
<keyword evidence="2" id="KW-1185">Reference proteome</keyword>
<accession>A0ABR1LAS8</accession>
<dbReference type="RefSeq" id="XP_066652012.1">
    <property type="nucleotide sequence ID" value="XM_066801414.1"/>
</dbReference>
<dbReference type="EMBL" id="JBBPEH010000011">
    <property type="protein sequence ID" value="KAK7532344.1"/>
    <property type="molecule type" value="Genomic_DNA"/>
</dbReference>
<name>A0ABR1LAS8_9PEZI</name>
<dbReference type="Proteomes" id="UP001360953">
    <property type="component" value="Unassembled WGS sequence"/>
</dbReference>
<evidence type="ECO:0000313" key="1">
    <source>
        <dbReference type="EMBL" id="KAK7532344.1"/>
    </source>
</evidence>
<organism evidence="1 2">
    <name type="scientific">Phyllosticta citribraziliensis</name>
    <dbReference type="NCBI Taxonomy" id="989973"/>
    <lineage>
        <taxon>Eukaryota</taxon>
        <taxon>Fungi</taxon>
        <taxon>Dikarya</taxon>
        <taxon>Ascomycota</taxon>
        <taxon>Pezizomycotina</taxon>
        <taxon>Dothideomycetes</taxon>
        <taxon>Dothideomycetes incertae sedis</taxon>
        <taxon>Botryosphaeriales</taxon>
        <taxon>Phyllostictaceae</taxon>
        <taxon>Phyllosticta</taxon>
    </lineage>
</organism>
<gene>
    <name evidence="1" type="ORF">J3D65DRAFT_636529</name>
</gene>
<comment type="caution">
    <text evidence="1">The sequence shown here is derived from an EMBL/GenBank/DDBJ whole genome shotgun (WGS) entry which is preliminary data.</text>
</comment>
<evidence type="ECO:0000313" key="2">
    <source>
        <dbReference type="Proteomes" id="UP001360953"/>
    </source>
</evidence>
<reference evidence="1 2" key="1">
    <citation type="submission" date="2024-04" db="EMBL/GenBank/DDBJ databases">
        <title>Phyllosticta paracitricarpa is synonymous to the EU quarantine fungus P. citricarpa based on phylogenomic analyses.</title>
        <authorList>
            <consortium name="Lawrence Berkeley National Laboratory"/>
            <person name="Van ingen-buijs V.A."/>
            <person name="Van westerhoven A.C."/>
            <person name="Haridas S."/>
            <person name="Skiadas P."/>
            <person name="Martin F."/>
            <person name="Groenewald J.Z."/>
            <person name="Crous P.W."/>
            <person name="Seidl M.F."/>
        </authorList>
    </citation>
    <scope>NUCLEOTIDE SEQUENCE [LARGE SCALE GENOMIC DNA]</scope>
    <source>
        <strain evidence="1 2">CPC 17464</strain>
    </source>
</reference>
<proteinExistence type="predicted"/>